<name>A0A9W5TDA6_BABOV</name>
<gene>
    <name evidence="1" type="ORF">BaOVIS_031220</name>
</gene>
<keyword evidence="2" id="KW-1185">Reference proteome</keyword>
<reference evidence="1" key="1">
    <citation type="submission" date="2019-12" db="EMBL/GenBank/DDBJ databases">
        <title>Genome sequence of Babesia ovis.</title>
        <authorList>
            <person name="Yamagishi J."/>
            <person name="Sevinc F."/>
            <person name="Xuan X."/>
        </authorList>
    </citation>
    <scope>NUCLEOTIDE SEQUENCE</scope>
    <source>
        <strain evidence="1">Selcuk</strain>
    </source>
</reference>
<evidence type="ECO:0000313" key="1">
    <source>
        <dbReference type="EMBL" id="GFE55718.1"/>
    </source>
</evidence>
<dbReference type="Proteomes" id="UP001057455">
    <property type="component" value="Unassembled WGS sequence"/>
</dbReference>
<dbReference type="EMBL" id="BLIY01000024">
    <property type="protein sequence ID" value="GFE55718.1"/>
    <property type="molecule type" value="Genomic_DNA"/>
</dbReference>
<dbReference type="AlphaFoldDB" id="A0A9W5TDA6"/>
<protein>
    <submittedName>
        <fullName evidence="1">Uncharacterized protein</fullName>
    </submittedName>
</protein>
<dbReference type="OrthoDB" id="365246at2759"/>
<accession>A0A9W5TDA6</accession>
<comment type="caution">
    <text evidence="1">The sequence shown here is derived from an EMBL/GenBank/DDBJ whole genome shotgun (WGS) entry which is preliminary data.</text>
</comment>
<proteinExistence type="predicted"/>
<dbReference type="PROSITE" id="PS51257">
    <property type="entry name" value="PROKAR_LIPOPROTEIN"/>
    <property type="match status" value="1"/>
</dbReference>
<evidence type="ECO:0000313" key="2">
    <source>
        <dbReference type="Proteomes" id="UP001057455"/>
    </source>
</evidence>
<sequence>MVVKGRDLRFEVATLAVVVAAACLLSSGNWRKNRLISWLLRSPGHFDNIYQLLPILQKNSKALFLVFNDLAGAINSVAAVHNGETPLSKESVRVLLDQEWVQVKLRKAQDSVLEEFGLDAAALDEAIERFGNDDQVRMYINGVEMMYNAVLDGGYPRCPGIEHCEGATKQFVLMVIARVVKAKQRLLKETIDNQTISDYTEIDLIYREMQRFGYNTPMDAYIAFKNAENCYQYDFEFVQARQKLYLGYTDDVQASIQHTDVTRVSAEELRLMLETMEADAPLFLMLFEGETVSQEFVSFVKGTRKAEAKATFTWMPCKECPSEYACKSYPAAIRFLGGNIEVSATR</sequence>
<organism evidence="1 2">
    <name type="scientific">Babesia ovis</name>
    <dbReference type="NCBI Taxonomy" id="5869"/>
    <lineage>
        <taxon>Eukaryota</taxon>
        <taxon>Sar</taxon>
        <taxon>Alveolata</taxon>
        <taxon>Apicomplexa</taxon>
        <taxon>Aconoidasida</taxon>
        <taxon>Piroplasmida</taxon>
        <taxon>Babesiidae</taxon>
        <taxon>Babesia</taxon>
    </lineage>
</organism>